<dbReference type="RefSeq" id="WP_110853632.1">
    <property type="nucleotide sequence ID" value="NZ_QKLZ01000017.1"/>
</dbReference>
<dbReference type="Proteomes" id="UP000250222">
    <property type="component" value="Unassembled WGS sequence"/>
</dbReference>
<sequence>MRITSFAIDLPADWYGRDSAVPDELRPALEEAWELDGLARTDSLLTAFWVTFPGTLRGQLQVFDAEVDGVSPRKLVRLTRRSPVDGVLLERDVREIAVPAGPAVVDARLVGEPDGLVTFTLDVTVLPPRSESALVLSVSTPDPHLADPLADHAWALAAGLTIEQDAG</sequence>
<evidence type="ECO:0000313" key="2">
    <source>
        <dbReference type="Proteomes" id="UP000250222"/>
    </source>
</evidence>
<name>A0A2Y9AV49_9MICO</name>
<dbReference type="AlphaFoldDB" id="A0A2Y9AV49"/>
<accession>A0A2Y9AV49</accession>
<evidence type="ECO:0000313" key="1">
    <source>
        <dbReference type="EMBL" id="SSA46387.1"/>
    </source>
</evidence>
<proteinExistence type="predicted"/>
<reference evidence="1 2" key="1">
    <citation type="submission" date="2016-10" db="EMBL/GenBank/DDBJ databases">
        <authorList>
            <person name="Cai Z."/>
        </authorList>
    </citation>
    <scope>NUCLEOTIDE SEQUENCE [LARGE SCALE GENOMIC DNA]</scope>
    <source>
        <strain evidence="1 2">CGMCC 1.10826</strain>
    </source>
</reference>
<dbReference type="EMBL" id="UETB01000017">
    <property type="protein sequence ID" value="SSA46387.1"/>
    <property type="molecule type" value="Genomic_DNA"/>
</dbReference>
<keyword evidence="2" id="KW-1185">Reference proteome</keyword>
<gene>
    <name evidence="1" type="ORF">SAMN05216184_1179</name>
</gene>
<protein>
    <submittedName>
        <fullName evidence="1">Uncharacterized protein</fullName>
    </submittedName>
</protein>
<organism evidence="1 2">
    <name type="scientific">Georgenia satyanarayanai</name>
    <dbReference type="NCBI Taxonomy" id="860221"/>
    <lineage>
        <taxon>Bacteria</taxon>
        <taxon>Bacillati</taxon>
        <taxon>Actinomycetota</taxon>
        <taxon>Actinomycetes</taxon>
        <taxon>Micrococcales</taxon>
        <taxon>Bogoriellaceae</taxon>
        <taxon>Georgenia</taxon>
    </lineage>
</organism>